<dbReference type="PANTHER" id="PTHR40572:SF1">
    <property type="entry name" value="PROTEIN BAX"/>
    <property type="match status" value="1"/>
</dbReference>
<evidence type="ECO:0000313" key="3">
    <source>
        <dbReference type="Proteomes" id="UP000664658"/>
    </source>
</evidence>
<evidence type="ECO:0000313" key="2">
    <source>
        <dbReference type="EMBL" id="MBO1109146.1"/>
    </source>
</evidence>
<dbReference type="GO" id="GO:0004040">
    <property type="term" value="F:amidase activity"/>
    <property type="evidence" value="ECO:0007669"/>
    <property type="project" value="InterPro"/>
</dbReference>
<reference evidence="2" key="1">
    <citation type="submission" date="2021-03" db="EMBL/GenBank/DDBJ databases">
        <title>Plesiomonas shigelloides zfcc0051, isolated from zebrafish feces.</title>
        <authorList>
            <person name="Vanderhoek Z."/>
            <person name="Gaulke C."/>
        </authorList>
    </citation>
    <scope>NUCLEOTIDE SEQUENCE</scope>
    <source>
        <strain evidence="2">Zfcc0051</strain>
    </source>
</reference>
<dbReference type="SMART" id="SM00047">
    <property type="entry name" value="LYZ2"/>
    <property type="match status" value="1"/>
</dbReference>
<feature type="domain" description="Mannosyl-glycoprotein endo-beta-N-acetylglucosamidase-like" evidence="1">
    <location>
        <begin position="130"/>
        <end position="268"/>
    </location>
</feature>
<accession>A0A8I1W921</accession>
<comment type="caution">
    <text evidence="2">The sequence shown here is derived from an EMBL/GenBank/DDBJ whole genome shotgun (WGS) entry which is preliminary data.</text>
</comment>
<dbReference type="Gene3D" id="1.10.530.10">
    <property type="match status" value="1"/>
</dbReference>
<organism evidence="2 3">
    <name type="scientific">Plesiomonas shigelloides</name>
    <name type="common">Aeromonas shigelloides</name>
    <dbReference type="NCBI Taxonomy" id="703"/>
    <lineage>
        <taxon>Bacteria</taxon>
        <taxon>Pseudomonadati</taxon>
        <taxon>Pseudomonadota</taxon>
        <taxon>Gammaproteobacteria</taxon>
        <taxon>Enterobacterales</taxon>
        <taxon>Enterobacteriaceae</taxon>
        <taxon>Plesiomonas</taxon>
    </lineage>
</organism>
<dbReference type="EMBL" id="JAFNAA010000015">
    <property type="protein sequence ID" value="MBO1109146.1"/>
    <property type="molecule type" value="Genomic_DNA"/>
</dbReference>
<dbReference type="Proteomes" id="UP000664658">
    <property type="component" value="Unassembled WGS sequence"/>
</dbReference>
<dbReference type="RefSeq" id="WP_207542401.1">
    <property type="nucleotide sequence ID" value="NZ_JAFNAA010000015.1"/>
</dbReference>
<dbReference type="Pfam" id="PF01832">
    <property type="entry name" value="Glucosaminidase"/>
    <property type="match status" value="1"/>
</dbReference>
<dbReference type="AlphaFoldDB" id="A0A8I1W921"/>
<name>A0A8I1W921_PLESH</name>
<dbReference type="InterPro" id="IPR002901">
    <property type="entry name" value="MGlyc_endo_b_GlcNAc-like_dom"/>
</dbReference>
<gene>
    <name evidence="2" type="ORF">J2R62_13170</name>
</gene>
<dbReference type="InterPro" id="IPR053195">
    <property type="entry name" value="Bax-like"/>
</dbReference>
<evidence type="ECO:0000259" key="1">
    <source>
        <dbReference type="SMART" id="SM00047"/>
    </source>
</evidence>
<dbReference type="PANTHER" id="PTHR40572">
    <property type="entry name" value="PROTEIN BAX"/>
    <property type="match status" value="1"/>
</dbReference>
<sequence>MSLVFSSVTHAAEHSNGLPSSVMSESAIRDSNMQACAERLHFDSVQDYIHYLDTHNIDMDSITENGVPALYCKDLPLDMKKISGDTKKNTFIMIMLPVIKKINQQIEDDRSQLISLHAKQERGAPLSPEQKLWLENLADQYDVSCGNYRELLQRVNTIPASLVLAQSIQESGWGTSYTARAGNALFGQHRSPGNQNYTVTVDRGRVHLAGYDTIHNAVSAYIHNLNINPAYKHLRQIRADLQARGEPLSGYQLAQGLVHYSTRGKSYIRDLHHLIRGADLEQYDDISLADNPPVTVSFQDA</sequence>
<proteinExistence type="predicted"/>
<protein>
    <submittedName>
        <fullName evidence="2">Glucosaminidase domain-containing protein</fullName>
    </submittedName>
</protein>